<keyword evidence="2" id="KW-0808">Transferase</keyword>
<dbReference type="RefSeq" id="XP_036636975.1">
    <property type="nucleotide sequence ID" value="XM_036771130.1"/>
</dbReference>
<name>A0A8H7A700_PLEOS</name>
<dbReference type="CDD" id="cd16020">
    <property type="entry name" value="GPI_EPT_1"/>
    <property type="match status" value="1"/>
</dbReference>
<dbReference type="UniPathway" id="UPA00196"/>
<dbReference type="PANTHER" id="PTHR12250">
    <property type="entry name" value="PHOSPHATIDYLINOSITOL GLYCAN, CLASS N"/>
    <property type="match status" value="1"/>
</dbReference>
<keyword evidence="4" id="KW-1185">Reference proteome</keyword>
<dbReference type="GO" id="GO:0006506">
    <property type="term" value="P:GPI anchor biosynthetic process"/>
    <property type="evidence" value="ECO:0007669"/>
    <property type="project" value="UniProtKB-UniPathway"/>
</dbReference>
<dbReference type="VEuPathDB" id="FungiDB:PC9H_001480"/>
<gene>
    <name evidence="3" type="primary">MCD4_2</name>
    <name evidence="3" type="ORF">PC9H_001480</name>
</gene>
<dbReference type="SUPFAM" id="SSF53649">
    <property type="entry name" value="Alkaline phosphatase-like"/>
    <property type="match status" value="1"/>
</dbReference>
<comment type="caution">
    <text evidence="3">The sequence shown here is derived from an EMBL/GenBank/DDBJ whole genome shotgun (WGS) entry which is preliminary data.</text>
</comment>
<dbReference type="OrthoDB" id="2748310at2759"/>
<dbReference type="GO" id="GO:0051377">
    <property type="term" value="F:mannose-ethanolamine phosphotransferase activity"/>
    <property type="evidence" value="ECO:0007669"/>
    <property type="project" value="UniProtKB-UniRule"/>
</dbReference>
<dbReference type="EMBL" id="JACETU010000001">
    <property type="protein sequence ID" value="KAF7441131.1"/>
    <property type="molecule type" value="Genomic_DNA"/>
</dbReference>
<dbReference type="GO" id="GO:0005789">
    <property type="term" value="C:endoplasmic reticulum membrane"/>
    <property type="evidence" value="ECO:0007669"/>
    <property type="project" value="UniProtKB-SubCell"/>
</dbReference>
<evidence type="ECO:0000313" key="4">
    <source>
        <dbReference type="Proteomes" id="UP000623687"/>
    </source>
</evidence>
<organism evidence="3 4">
    <name type="scientific">Pleurotus ostreatus</name>
    <name type="common">Oyster mushroom</name>
    <name type="synonym">White-rot fungus</name>
    <dbReference type="NCBI Taxonomy" id="5322"/>
    <lineage>
        <taxon>Eukaryota</taxon>
        <taxon>Fungi</taxon>
        <taxon>Dikarya</taxon>
        <taxon>Basidiomycota</taxon>
        <taxon>Agaricomycotina</taxon>
        <taxon>Agaricomycetes</taxon>
        <taxon>Agaricomycetidae</taxon>
        <taxon>Agaricales</taxon>
        <taxon>Pleurotineae</taxon>
        <taxon>Pleurotaceae</taxon>
        <taxon>Pleurotus</taxon>
    </lineage>
</organism>
<evidence type="ECO:0000313" key="3">
    <source>
        <dbReference type="EMBL" id="KAF7441131.1"/>
    </source>
</evidence>
<comment type="subcellular location">
    <subcellularLocation>
        <location evidence="2">Endoplasmic reticulum membrane</location>
        <topology evidence="2">Multi-pass membrane protein</topology>
    </subcellularLocation>
</comment>
<keyword evidence="2" id="KW-0256">Endoplasmic reticulum</keyword>
<dbReference type="GeneID" id="59371321"/>
<dbReference type="Gene3D" id="3.40.720.10">
    <property type="entry name" value="Alkaline Phosphatase, subunit A"/>
    <property type="match status" value="1"/>
</dbReference>
<proteinExistence type="inferred from homology"/>
<dbReference type="InterPro" id="IPR007070">
    <property type="entry name" value="GPI_EtnP_transferase_1"/>
</dbReference>
<reference evidence="3" key="1">
    <citation type="submission" date="2019-07" db="EMBL/GenBank/DDBJ databases">
        <authorList>
            <person name="Palmer J.M."/>
        </authorList>
    </citation>
    <scope>NUCLEOTIDE SEQUENCE</scope>
    <source>
        <strain evidence="3">PC9</strain>
    </source>
</reference>
<protein>
    <recommendedName>
        <fullName evidence="2">GPI ethanolamine phosphate transferase 1</fullName>
        <ecNumber evidence="2">2.-.-.-</ecNumber>
    </recommendedName>
</protein>
<dbReference type="PANTHER" id="PTHR12250:SF0">
    <property type="entry name" value="GPI ETHANOLAMINE PHOSPHATE TRANSFERASE 1"/>
    <property type="match status" value="1"/>
</dbReference>
<evidence type="ECO:0000256" key="2">
    <source>
        <dbReference type="RuleBase" id="RU367138"/>
    </source>
</evidence>
<dbReference type="EC" id="2.-.-.-" evidence="2"/>
<dbReference type="Proteomes" id="UP000623687">
    <property type="component" value="Unassembled WGS sequence"/>
</dbReference>
<evidence type="ECO:0000256" key="1">
    <source>
        <dbReference type="ARBA" id="ARBA00024850"/>
    </source>
</evidence>
<dbReference type="InterPro" id="IPR017850">
    <property type="entry name" value="Alkaline_phosphatase_core_sf"/>
</dbReference>
<dbReference type="Pfam" id="PF01663">
    <property type="entry name" value="Phosphodiest"/>
    <property type="match status" value="1"/>
</dbReference>
<dbReference type="InterPro" id="IPR002591">
    <property type="entry name" value="Phosphodiest/P_Trfase"/>
</dbReference>
<dbReference type="InterPro" id="IPR037671">
    <property type="entry name" value="PIGN_N"/>
</dbReference>
<sequence length="370" mass="40665">MSSIFDCYFSSTVSNGMSPVTVPSNLAKRLVLIIGDGLRADLLFSLNPFDNIPGSPRIVAPYLRSVMEHSGAFGISHTRVPTLTRPGHVAIIAGMYEDMSTISKVEFDSIFNQSSTTFSLGFPGVQSMFSRRAAPGKIRDWCYEDGEQDYTKDASALDFWVLENLERLFKNSTDDPILSSQLNADKTVFFLRLGGLDVTGHSYRPHSKEYMNNIQAVDRIVERSQSLFNEYFQDSQTSFIFTADHGMSVTGVHGDGHPDNTRTPLIAWGAGIRGPLPDSSPSSHDEYSQPWGLNHLLRRDIEQADITALMATLLGLQWPAHSVGILPDADSSRPGYLALSAGEETVARASLTNANVGSSTYLEESELIEE</sequence>
<accession>A0A8H7A700</accession>
<comment type="similarity">
    <text evidence="2">Belongs to the PIGG/PIGN/PIGO family. PIGN subfamily.</text>
</comment>
<dbReference type="AlphaFoldDB" id="A0A8H7A700"/>
<comment type="function">
    <text evidence="1 2">Ethanolamine phosphate transferase involved in glycosylphosphatidylinositol-anchor biosynthesis. Transfers ethanolamine phosphate to the first alpha-1,4-linked mannose of the glycosylphosphatidylinositol precursor of GPI-anchor.</text>
</comment>
<comment type="pathway">
    <text evidence="2">Glycolipid biosynthesis; glycosylphosphatidylinositol-anchor biosynthesis.</text>
</comment>
<keyword evidence="2" id="KW-0337">GPI-anchor biosynthesis</keyword>